<evidence type="ECO:0000313" key="8">
    <source>
        <dbReference type="EMBL" id="MDT0593931.1"/>
    </source>
</evidence>
<feature type="transmembrane region" description="Helical" evidence="6">
    <location>
        <begin position="191"/>
        <end position="207"/>
    </location>
</feature>
<organism evidence="8 9">
    <name type="scientific">Glaciecola petra</name>
    <dbReference type="NCBI Taxonomy" id="3075602"/>
    <lineage>
        <taxon>Bacteria</taxon>
        <taxon>Pseudomonadati</taxon>
        <taxon>Pseudomonadota</taxon>
        <taxon>Gammaproteobacteria</taxon>
        <taxon>Alteromonadales</taxon>
        <taxon>Alteromonadaceae</taxon>
        <taxon>Glaciecola</taxon>
    </lineage>
</organism>
<evidence type="ECO:0000256" key="3">
    <source>
        <dbReference type="ARBA" id="ARBA00022989"/>
    </source>
</evidence>
<accession>A0ABU2ZND9</accession>
<evidence type="ECO:0000313" key="9">
    <source>
        <dbReference type="Proteomes" id="UP001253545"/>
    </source>
</evidence>
<keyword evidence="4 6" id="KW-0472">Membrane</keyword>
<dbReference type="EMBL" id="JAVRHX010000001">
    <property type="protein sequence ID" value="MDT0593931.1"/>
    <property type="molecule type" value="Genomic_DNA"/>
</dbReference>
<dbReference type="Proteomes" id="UP001253545">
    <property type="component" value="Unassembled WGS sequence"/>
</dbReference>
<gene>
    <name evidence="8" type="ORF">RM552_03635</name>
</gene>
<evidence type="ECO:0000256" key="1">
    <source>
        <dbReference type="ARBA" id="ARBA00004141"/>
    </source>
</evidence>
<feature type="domain" description="Yip1" evidence="7">
    <location>
        <begin position="46"/>
        <end position="263"/>
    </location>
</feature>
<feature type="transmembrane region" description="Helical" evidence="6">
    <location>
        <begin position="63"/>
        <end position="83"/>
    </location>
</feature>
<feature type="transmembrane region" description="Helical" evidence="6">
    <location>
        <begin position="163"/>
        <end position="184"/>
    </location>
</feature>
<comment type="subcellular location">
    <subcellularLocation>
        <location evidence="1">Membrane</location>
        <topology evidence="1">Multi-pass membrane protein</topology>
    </subcellularLocation>
</comment>
<proteinExistence type="predicted"/>
<feature type="region of interest" description="Disordered" evidence="5">
    <location>
        <begin position="1"/>
        <end position="25"/>
    </location>
</feature>
<evidence type="ECO:0000256" key="6">
    <source>
        <dbReference type="SAM" id="Phobius"/>
    </source>
</evidence>
<dbReference type="Pfam" id="PF04893">
    <property type="entry name" value="Yip1"/>
    <property type="match status" value="1"/>
</dbReference>
<dbReference type="InterPro" id="IPR006977">
    <property type="entry name" value="Yip1_dom"/>
</dbReference>
<feature type="transmembrane region" description="Helical" evidence="6">
    <location>
        <begin position="247"/>
        <end position="266"/>
    </location>
</feature>
<dbReference type="RefSeq" id="WP_311367425.1">
    <property type="nucleotide sequence ID" value="NZ_JAVRHX010000001.1"/>
</dbReference>
<keyword evidence="9" id="KW-1185">Reference proteome</keyword>
<evidence type="ECO:0000256" key="5">
    <source>
        <dbReference type="SAM" id="MobiDB-lite"/>
    </source>
</evidence>
<keyword evidence="2 6" id="KW-0812">Transmembrane</keyword>
<reference evidence="8 9" key="1">
    <citation type="submission" date="2023-09" db="EMBL/GenBank/DDBJ databases">
        <authorList>
            <person name="Rey-Velasco X."/>
        </authorList>
    </citation>
    <scope>NUCLEOTIDE SEQUENCE [LARGE SCALE GENOMIC DNA]</scope>
    <source>
        <strain evidence="8 9">P117</strain>
    </source>
</reference>
<name>A0ABU2ZND9_9ALTE</name>
<keyword evidence="3 6" id="KW-1133">Transmembrane helix</keyword>
<feature type="transmembrane region" description="Helical" evidence="6">
    <location>
        <begin position="122"/>
        <end position="143"/>
    </location>
</feature>
<comment type="caution">
    <text evidence="8">The sequence shown here is derived from an EMBL/GenBank/DDBJ whole genome shotgun (WGS) entry which is preliminary data.</text>
</comment>
<evidence type="ECO:0000256" key="4">
    <source>
        <dbReference type="ARBA" id="ARBA00023136"/>
    </source>
</evidence>
<evidence type="ECO:0000256" key="2">
    <source>
        <dbReference type="ARBA" id="ARBA00022692"/>
    </source>
</evidence>
<sequence length="267" mass="30185">MSDQHDETNNNQNKETETNAYSQPEAELSEKVELSVSNPIQAASEIFYKPKGVFDALAVKDNWSWVPFILLAVVMSLPAYLYFGVVDFEWWRDITINTSMPDASPAEKKNVMSMYQQGSTQLTSMIFSVIAPILINLILALYYTLVTRNDNKSVQGYTDWYGAMWWMSMPVLINSLVALLIIAMHDKGTELSTAVLAPLSVAYLMGIEMSSNWFNFFNGVRLDVIWTIYLSMTCVRSWTNFSANKSLIVAIIPTAFIWLLFAIFAAT</sequence>
<protein>
    <submittedName>
        <fullName evidence="8">Yip1 family protein</fullName>
    </submittedName>
</protein>
<evidence type="ECO:0000259" key="7">
    <source>
        <dbReference type="Pfam" id="PF04893"/>
    </source>
</evidence>